<protein>
    <recommendedName>
        <fullName evidence="3">Glyoxalase</fullName>
    </recommendedName>
</protein>
<gene>
    <name evidence="1" type="ORF">AMJ87_02885</name>
</gene>
<sequence>MAGIIFLKTKKGKEIRDFYMHTVGMDMWLEQTDCFILRHENLLLGFCSRDAADTAGIITFFYRKKSDVDVMHTKLAHYAQSAPKMNDKYNIYHFFARDPEDRTIEFQAFLHPLKEWTTSNAGGVC</sequence>
<dbReference type="Proteomes" id="UP000051096">
    <property type="component" value="Unassembled WGS sequence"/>
</dbReference>
<evidence type="ECO:0000313" key="2">
    <source>
        <dbReference type="Proteomes" id="UP000051096"/>
    </source>
</evidence>
<dbReference type="InterPro" id="IPR029068">
    <property type="entry name" value="Glyas_Bleomycin-R_OHBP_Dase"/>
</dbReference>
<dbReference type="AlphaFoldDB" id="A0A0S8GK49"/>
<dbReference type="EMBL" id="LJUO01000016">
    <property type="protein sequence ID" value="KPK73081.1"/>
    <property type="molecule type" value="Genomic_DNA"/>
</dbReference>
<reference evidence="1 2" key="1">
    <citation type="journal article" date="2015" name="Microbiome">
        <title>Genomic resolution of linkages in carbon, nitrogen, and sulfur cycling among widespread estuary sediment bacteria.</title>
        <authorList>
            <person name="Baker B.J."/>
            <person name="Lazar C.S."/>
            <person name="Teske A.P."/>
            <person name="Dick G.J."/>
        </authorList>
    </citation>
    <scope>NUCLEOTIDE SEQUENCE [LARGE SCALE GENOMIC DNA]</scope>
    <source>
        <strain evidence="1">SM23_60</strain>
    </source>
</reference>
<evidence type="ECO:0000313" key="1">
    <source>
        <dbReference type="EMBL" id="KPK73081.1"/>
    </source>
</evidence>
<comment type="caution">
    <text evidence="1">The sequence shown here is derived from an EMBL/GenBank/DDBJ whole genome shotgun (WGS) entry which is preliminary data.</text>
</comment>
<dbReference type="SUPFAM" id="SSF54593">
    <property type="entry name" value="Glyoxalase/Bleomycin resistance protein/Dihydroxybiphenyl dioxygenase"/>
    <property type="match status" value="1"/>
</dbReference>
<accession>A0A0S8GK49</accession>
<name>A0A0S8GK49_UNCW3</name>
<evidence type="ECO:0008006" key="3">
    <source>
        <dbReference type="Google" id="ProtNLM"/>
    </source>
</evidence>
<organism evidence="1 2">
    <name type="scientific">candidate division WOR_3 bacterium SM23_60</name>
    <dbReference type="NCBI Taxonomy" id="1703780"/>
    <lineage>
        <taxon>Bacteria</taxon>
        <taxon>Bacteria division WOR-3</taxon>
    </lineage>
</organism>
<proteinExistence type="predicted"/>